<proteinExistence type="predicted"/>
<sequence>MQAERDEAFAKAVEWQSLSPVQSWVLIWAREIEIGRRPDLSPRYTNAKANLEHEDPAVAREALRELSAVLDEAMRAVRA</sequence>
<accession>A0A917YDH5</accession>
<organism evidence="1 2">
    <name type="scientific">Streptomyces albiflavescens</name>
    <dbReference type="NCBI Taxonomy" id="1623582"/>
    <lineage>
        <taxon>Bacteria</taxon>
        <taxon>Bacillati</taxon>
        <taxon>Actinomycetota</taxon>
        <taxon>Actinomycetes</taxon>
        <taxon>Kitasatosporales</taxon>
        <taxon>Streptomycetaceae</taxon>
        <taxon>Streptomyces</taxon>
    </lineage>
</organism>
<evidence type="ECO:0000313" key="2">
    <source>
        <dbReference type="Proteomes" id="UP000600365"/>
    </source>
</evidence>
<keyword evidence="2" id="KW-1185">Reference proteome</keyword>
<comment type="caution">
    <text evidence="1">The sequence shown here is derived from an EMBL/GenBank/DDBJ whole genome shotgun (WGS) entry which is preliminary data.</text>
</comment>
<protein>
    <submittedName>
        <fullName evidence="1">Uncharacterized protein</fullName>
    </submittedName>
</protein>
<dbReference type="Proteomes" id="UP000600365">
    <property type="component" value="Unassembled WGS sequence"/>
</dbReference>
<evidence type="ECO:0000313" key="1">
    <source>
        <dbReference type="EMBL" id="GGN83721.1"/>
    </source>
</evidence>
<dbReference type="AlphaFoldDB" id="A0A917YDH5"/>
<dbReference type="EMBL" id="BMMM01000016">
    <property type="protein sequence ID" value="GGN83721.1"/>
    <property type="molecule type" value="Genomic_DNA"/>
</dbReference>
<name>A0A917YDH5_9ACTN</name>
<reference evidence="1 2" key="1">
    <citation type="journal article" date="2014" name="Int. J. Syst. Evol. Microbiol.">
        <title>Complete genome sequence of Corynebacterium casei LMG S-19264T (=DSM 44701T), isolated from a smear-ripened cheese.</title>
        <authorList>
            <consortium name="US DOE Joint Genome Institute (JGI-PGF)"/>
            <person name="Walter F."/>
            <person name="Albersmeier A."/>
            <person name="Kalinowski J."/>
            <person name="Ruckert C."/>
        </authorList>
    </citation>
    <scope>NUCLEOTIDE SEQUENCE [LARGE SCALE GENOMIC DNA]</scope>
    <source>
        <strain evidence="1 2">CGMCC 4.7111</strain>
    </source>
</reference>
<gene>
    <name evidence="1" type="ORF">GCM10011579_072790</name>
</gene>